<dbReference type="PROSITE" id="PS00188">
    <property type="entry name" value="BIOTIN"/>
    <property type="match status" value="1"/>
</dbReference>
<dbReference type="SUPFAM" id="SSF51246">
    <property type="entry name" value="Rudiment single hybrid motif"/>
    <property type="match status" value="1"/>
</dbReference>
<dbReference type="InterPro" id="IPR000089">
    <property type="entry name" value="Biotin_lipoyl"/>
</dbReference>
<dbReference type="InterPro" id="IPR001882">
    <property type="entry name" value="Biotin_BS"/>
</dbReference>
<dbReference type="EMBL" id="FPCG01000002">
    <property type="protein sequence ID" value="SFV21511.1"/>
    <property type="molecule type" value="Genomic_DNA"/>
</dbReference>
<evidence type="ECO:0000256" key="4">
    <source>
        <dbReference type="ARBA" id="ARBA00022741"/>
    </source>
</evidence>
<dbReference type="GO" id="GO:0004075">
    <property type="term" value="F:biotin carboxylase activity"/>
    <property type="evidence" value="ECO:0007669"/>
    <property type="project" value="UniProtKB-EC"/>
</dbReference>
<comment type="cofactor">
    <cofactor evidence="1">
        <name>biotin</name>
        <dbReference type="ChEBI" id="CHEBI:57586"/>
    </cofactor>
</comment>
<evidence type="ECO:0000256" key="6">
    <source>
        <dbReference type="ARBA" id="ARBA00023267"/>
    </source>
</evidence>
<protein>
    <recommendedName>
        <fullName evidence="2">biotin carboxylase</fullName>
        <ecNumber evidence="2">6.3.4.14</ecNumber>
    </recommendedName>
</protein>
<dbReference type="Pfam" id="PF02786">
    <property type="entry name" value="CPSase_L_D2"/>
    <property type="match status" value="1"/>
</dbReference>
<feature type="region of interest" description="Disordered" evidence="9">
    <location>
        <begin position="501"/>
        <end position="520"/>
    </location>
</feature>
<evidence type="ECO:0000256" key="2">
    <source>
        <dbReference type="ARBA" id="ARBA00013263"/>
    </source>
</evidence>
<dbReference type="InterPro" id="IPR005482">
    <property type="entry name" value="Biotin_COase_C"/>
</dbReference>
<dbReference type="Pfam" id="PF00364">
    <property type="entry name" value="Biotin_lipoyl"/>
    <property type="match status" value="1"/>
</dbReference>
<dbReference type="PROSITE" id="PS50979">
    <property type="entry name" value="BC"/>
    <property type="match status" value="1"/>
</dbReference>
<dbReference type="InterPro" id="IPR011053">
    <property type="entry name" value="Single_hybrid_motif"/>
</dbReference>
<dbReference type="SMART" id="SM00878">
    <property type="entry name" value="Biotin_carb_C"/>
    <property type="match status" value="1"/>
</dbReference>
<feature type="domain" description="Lipoyl-binding" evidence="10">
    <location>
        <begin position="618"/>
        <end position="691"/>
    </location>
</feature>
<evidence type="ECO:0000313" key="13">
    <source>
        <dbReference type="EMBL" id="SFV21511.1"/>
    </source>
</evidence>
<dbReference type="PANTHER" id="PTHR18866">
    <property type="entry name" value="CARBOXYLASE:PYRUVATE/ACETYL-COA/PROPIONYL-COA CARBOXYLASE"/>
    <property type="match status" value="1"/>
</dbReference>
<feature type="domain" description="Biotin carboxylation" evidence="12">
    <location>
        <begin position="25"/>
        <end position="482"/>
    </location>
</feature>
<dbReference type="Gene3D" id="2.40.50.100">
    <property type="match status" value="1"/>
</dbReference>
<proteinExistence type="predicted"/>
<evidence type="ECO:0000313" key="14">
    <source>
        <dbReference type="Proteomes" id="UP000198881"/>
    </source>
</evidence>
<dbReference type="InterPro" id="IPR011764">
    <property type="entry name" value="Biotin_carboxylation_dom"/>
</dbReference>
<evidence type="ECO:0000256" key="3">
    <source>
        <dbReference type="ARBA" id="ARBA00022598"/>
    </source>
</evidence>
<dbReference type="CDD" id="cd06850">
    <property type="entry name" value="biotinyl_domain"/>
    <property type="match status" value="1"/>
</dbReference>
<dbReference type="SUPFAM" id="SSF52440">
    <property type="entry name" value="PreATP-grasp domain"/>
    <property type="match status" value="1"/>
</dbReference>
<dbReference type="EC" id="6.3.4.14" evidence="2"/>
<sequence>MTQTPNSPADLVSDVSPVSADVQPLFDTVLVANRGEIAVRIIRTLRRLGIRSVAIHSDADTEALHVREADHAERVGPAPAAQSYLDIDAVIEACRRSGAQAVHPGYGFLSENVDFARALDQAGITFIGPSVDSLHAMGDKIRSKQHVTAHGVPVVPGIAEPGLSDQQLLDAAQDVGFPLLIKPSAGGGGKGMFAVESAEQLPEALASARRTARSAFGDDTLFLERLVRRPRHIEVQVLADSPGHAVHLAERECSLQRRHQKVIEEAPAPLFENLPDGPELRERMGQAAVDAARSVQYLGAGTVEFLVSDENPQEFFFMEMNTRLQVEHPVTEEVIRWNGDPLDLVEWQVRIAAGQALPFASADLTLEGHAIEARVYAEDPAQGFLPAVGDVADVVLPSGPGVRVDSSLDGPGEVSSHYDPMIAKVITHGADRAEALARLDQALAHTAVLGLTTNIPYLRELIADPDVSAGRLHTTFLDERDPFITPQPTGPALQSAARSLGGAVQDAAPDDGHAPAQARLGSASGHLSGAWRLDGWRATGRVSAERWLEIDGEAVQVPAEGVPGGQDGAGTATEPEVRLGTVDGRPAAHVSHGGHSFTATALTRQDRVRRALGTAGGGAGPGGPEATSPMPGTVVSLAVADGDTVTAGQTLVGVEAMKMEYPVTASVDGTVSVHVSVGEQVSKGQVLATVQPADGSV</sequence>
<dbReference type="PANTHER" id="PTHR18866:SF33">
    <property type="entry name" value="METHYLCROTONOYL-COA CARBOXYLASE SUBUNIT ALPHA, MITOCHONDRIAL-RELATED"/>
    <property type="match status" value="1"/>
</dbReference>
<dbReference type="AlphaFoldDB" id="A0A1I7MHW1"/>
<dbReference type="PROSITE" id="PS50968">
    <property type="entry name" value="BIOTINYL_LIPOYL"/>
    <property type="match status" value="1"/>
</dbReference>
<dbReference type="FunFam" id="3.40.50.20:FF:000010">
    <property type="entry name" value="Propionyl-CoA carboxylase subunit alpha"/>
    <property type="match status" value="1"/>
</dbReference>
<dbReference type="STRING" id="574650.SAMN04487966_102393"/>
<keyword evidence="4 8" id="KW-0547">Nucleotide-binding</keyword>
<dbReference type="InterPro" id="IPR005479">
    <property type="entry name" value="CPAse_ATP-bd"/>
</dbReference>
<dbReference type="InterPro" id="IPR011761">
    <property type="entry name" value="ATP-grasp"/>
</dbReference>
<dbReference type="SUPFAM" id="SSF56059">
    <property type="entry name" value="Glutathione synthetase ATP-binding domain-like"/>
    <property type="match status" value="1"/>
</dbReference>
<keyword evidence="6" id="KW-0092">Biotin</keyword>
<dbReference type="FunFam" id="3.30.470.20:FF:000028">
    <property type="entry name" value="Methylcrotonoyl-CoA carboxylase subunit alpha, mitochondrial"/>
    <property type="match status" value="1"/>
</dbReference>
<accession>A0A1I7MHW1</accession>
<dbReference type="Pfam" id="PF02785">
    <property type="entry name" value="Biotin_carb_C"/>
    <property type="match status" value="1"/>
</dbReference>
<dbReference type="InterPro" id="IPR011054">
    <property type="entry name" value="Rudment_hybrid_motif"/>
</dbReference>
<evidence type="ECO:0000256" key="8">
    <source>
        <dbReference type="PROSITE-ProRule" id="PRU00409"/>
    </source>
</evidence>
<feature type="domain" description="ATP-grasp" evidence="11">
    <location>
        <begin position="144"/>
        <end position="353"/>
    </location>
</feature>
<dbReference type="PROSITE" id="PS00867">
    <property type="entry name" value="CPSASE_2"/>
    <property type="match status" value="1"/>
</dbReference>
<keyword evidence="14" id="KW-1185">Reference proteome</keyword>
<dbReference type="InterPro" id="IPR050856">
    <property type="entry name" value="Biotin_carboxylase_complex"/>
</dbReference>
<dbReference type="SUPFAM" id="SSF51230">
    <property type="entry name" value="Single hybrid motif"/>
    <property type="match status" value="1"/>
</dbReference>
<dbReference type="GO" id="GO:0005524">
    <property type="term" value="F:ATP binding"/>
    <property type="evidence" value="ECO:0007669"/>
    <property type="project" value="UniProtKB-UniRule"/>
</dbReference>
<dbReference type="OrthoDB" id="9760256at2"/>
<name>A0A1I7MHW1_9MICC</name>
<dbReference type="Gene3D" id="3.30.470.20">
    <property type="entry name" value="ATP-grasp fold, B domain"/>
    <property type="match status" value="1"/>
</dbReference>
<keyword evidence="5 8" id="KW-0067">ATP-binding</keyword>
<dbReference type="InterPro" id="IPR016185">
    <property type="entry name" value="PreATP-grasp_dom_sf"/>
</dbReference>
<organism evidence="13 14">
    <name type="scientific">Micrococcus terreus</name>
    <dbReference type="NCBI Taxonomy" id="574650"/>
    <lineage>
        <taxon>Bacteria</taxon>
        <taxon>Bacillati</taxon>
        <taxon>Actinomycetota</taxon>
        <taxon>Actinomycetes</taxon>
        <taxon>Micrococcales</taxon>
        <taxon>Micrococcaceae</taxon>
        <taxon>Micrococcus</taxon>
    </lineage>
</organism>
<evidence type="ECO:0000256" key="7">
    <source>
        <dbReference type="ARBA" id="ARBA00046317"/>
    </source>
</evidence>
<evidence type="ECO:0000256" key="5">
    <source>
        <dbReference type="ARBA" id="ARBA00022840"/>
    </source>
</evidence>
<dbReference type="Proteomes" id="UP000198881">
    <property type="component" value="Unassembled WGS sequence"/>
</dbReference>
<dbReference type="Pfam" id="PF00289">
    <property type="entry name" value="Biotin_carb_N"/>
    <property type="match status" value="1"/>
</dbReference>
<evidence type="ECO:0000259" key="11">
    <source>
        <dbReference type="PROSITE" id="PS50975"/>
    </source>
</evidence>
<dbReference type="PROSITE" id="PS50975">
    <property type="entry name" value="ATP_GRASP"/>
    <property type="match status" value="1"/>
</dbReference>
<dbReference type="GO" id="GO:0046872">
    <property type="term" value="F:metal ion binding"/>
    <property type="evidence" value="ECO:0007669"/>
    <property type="project" value="InterPro"/>
</dbReference>
<evidence type="ECO:0000256" key="9">
    <source>
        <dbReference type="SAM" id="MobiDB-lite"/>
    </source>
</evidence>
<gene>
    <name evidence="13" type="ORF">SAMN04487966_102393</name>
</gene>
<keyword evidence="3" id="KW-0436">Ligase</keyword>
<reference evidence="13 14" key="1">
    <citation type="submission" date="2016-10" db="EMBL/GenBank/DDBJ databases">
        <authorList>
            <person name="de Groot N.N."/>
        </authorList>
    </citation>
    <scope>NUCLEOTIDE SEQUENCE [LARGE SCALE GENOMIC DNA]</scope>
    <source>
        <strain evidence="13 14">CGMCC 1.7054</strain>
    </source>
</reference>
<comment type="pathway">
    <text evidence="7">Amino-acid degradation; L-leucine degradation.</text>
</comment>
<dbReference type="RefSeq" id="WP_091695105.1">
    <property type="nucleotide sequence ID" value="NZ_FPCG01000002.1"/>
</dbReference>
<dbReference type="InterPro" id="IPR005481">
    <property type="entry name" value="BC-like_N"/>
</dbReference>
<evidence type="ECO:0000259" key="10">
    <source>
        <dbReference type="PROSITE" id="PS50968"/>
    </source>
</evidence>
<evidence type="ECO:0000256" key="1">
    <source>
        <dbReference type="ARBA" id="ARBA00001953"/>
    </source>
</evidence>
<dbReference type="PROSITE" id="PS00866">
    <property type="entry name" value="CPSASE_1"/>
    <property type="match status" value="1"/>
</dbReference>
<evidence type="ECO:0000259" key="12">
    <source>
        <dbReference type="PROSITE" id="PS50979"/>
    </source>
</evidence>